<evidence type="ECO:0008006" key="3">
    <source>
        <dbReference type="Google" id="ProtNLM"/>
    </source>
</evidence>
<dbReference type="Pfam" id="PF02325">
    <property type="entry name" value="CCB3_YggT"/>
    <property type="match status" value="1"/>
</dbReference>
<evidence type="ECO:0000256" key="1">
    <source>
        <dbReference type="SAM" id="Phobius"/>
    </source>
</evidence>
<feature type="transmembrane region" description="Helical" evidence="1">
    <location>
        <begin position="167"/>
        <end position="188"/>
    </location>
</feature>
<organism evidence="2">
    <name type="scientific">bioreactor metagenome</name>
    <dbReference type="NCBI Taxonomy" id="1076179"/>
    <lineage>
        <taxon>unclassified sequences</taxon>
        <taxon>metagenomes</taxon>
        <taxon>ecological metagenomes</taxon>
    </lineage>
</organism>
<sequence>MILTTLLRILGALSSLYMVLCSLRVFMTWIPGIHLGRAERILAALVDPFLDIFSRIKLFGTERFDFSPIAALAVLSVLNRVFSALAYSGRISLGFILGLLLGAAWSALSFVLSFLLACALLRIIAFMAGWNTLHPIWLVIDSILNPLLFRINRILYRGRAVQYRQGLFTGLVALILLRMAGGALVGILNRLLISLPF</sequence>
<feature type="transmembrane region" description="Helical" evidence="1">
    <location>
        <begin position="136"/>
        <end position="155"/>
    </location>
</feature>
<gene>
    <name evidence="2" type="ORF">SDC9_10213</name>
</gene>
<accession>A0A644TCC1</accession>
<dbReference type="GO" id="GO:0016020">
    <property type="term" value="C:membrane"/>
    <property type="evidence" value="ECO:0007669"/>
    <property type="project" value="InterPro"/>
</dbReference>
<keyword evidence="1" id="KW-1133">Transmembrane helix</keyword>
<name>A0A644TCC1_9ZZZZ</name>
<feature type="transmembrane region" description="Helical" evidence="1">
    <location>
        <begin position="99"/>
        <end position="124"/>
    </location>
</feature>
<dbReference type="InterPro" id="IPR003425">
    <property type="entry name" value="CCB3/YggT"/>
</dbReference>
<proteinExistence type="predicted"/>
<feature type="transmembrane region" description="Helical" evidence="1">
    <location>
        <begin position="66"/>
        <end position="87"/>
    </location>
</feature>
<keyword evidence="1" id="KW-0812">Transmembrane</keyword>
<protein>
    <recommendedName>
        <fullName evidence="3">YggT family protein</fullName>
    </recommendedName>
</protein>
<reference evidence="2" key="1">
    <citation type="submission" date="2019-08" db="EMBL/GenBank/DDBJ databases">
        <authorList>
            <person name="Kucharzyk K."/>
            <person name="Murdoch R.W."/>
            <person name="Higgins S."/>
            <person name="Loffler F."/>
        </authorList>
    </citation>
    <scope>NUCLEOTIDE SEQUENCE</scope>
</reference>
<dbReference type="EMBL" id="VSSQ01000025">
    <property type="protein sequence ID" value="MPL64558.1"/>
    <property type="molecule type" value="Genomic_DNA"/>
</dbReference>
<dbReference type="AlphaFoldDB" id="A0A644TCC1"/>
<keyword evidence="1" id="KW-0472">Membrane</keyword>
<evidence type="ECO:0000313" key="2">
    <source>
        <dbReference type="EMBL" id="MPL64558.1"/>
    </source>
</evidence>
<feature type="transmembrane region" description="Helical" evidence="1">
    <location>
        <begin position="6"/>
        <end position="29"/>
    </location>
</feature>
<comment type="caution">
    <text evidence="2">The sequence shown here is derived from an EMBL/GenBank/DDBJ whole genome shotgun (WGS) entry which is preliminary data.</text>
</comment>